<dbReference type="InterPro" id="IPR009045">
    <property type="entry name" value="Zn_M74/Hedgehog-like"/>
</dbReference>
<feature type="compositionally biased region" description="Polar residues" evidence="1">
    <location>
        <begin position="71"/>
        <end position="82"/>
    </location>
</feature>
<dbReference type="GO" id="GO:0008233">
    <property type="term" value="F:peptidase activity"/>
    <property type="evidence" value="ECO:0007669"/>
    <property type="project" value="InterPro"/>
</dbReference>
<keyword evidence="5" id="KW-1185">Reference proteome</keyword>
<dbReference type="InterPro" id="IPR052179">
    <property type="entry name" value="DD-CPase-like"/>
</dbReference>
<feature type="transmembrane region" description="Helical" evidence="2">
    <location>
        <begin position="21"/>
        <end position="40"/>
    </location>
</feature>
<dbReference type="RefSeq" id="WP_249285154.1">
    <property type="nucleotide sequence ID" value="NZ_JACRSO010000003.1"/>
</dbReference>
<dbReference type="Pfam" id="PF02557">
    <property type="entry name" value="VanY"/>
    <property type="match status" value="1"/>
</dbReference>
<dbReference type="Proteomes" id="UP000654279">
    <property type="component" value="Unassembled WGS sequence"/>
</dbReference>
<dbReference type="SUPFAM" id="SSF55166">
    <property type="entry name" value="Hedgehog/DD-peptidase"/>
    <property type="match status" value="1"/>
</dbReference>
<evidence type="ECO:0000256" key="2">
    <source>
        <dbReference type="SAM" id="Phobius"/>
    </source>
</evidence>
<evidence type="ECO:0000313" key="5">
    <source>
        <dbReference type="Proteomes" id="UP000654279"/>
    </source>
</evidence>
<feature type="compositionally biased region" description="Polar residues" evidence="1">
    <location>
        <begin position="51"/>
        <end position="64"/>
    </location>
</feature>
<name>A0A926HM88_9FIRM</name>
<keyword evidence="2" id="KW-0812">Transmembrane</keyword>
<keyword evidence="2" id="KW-1133">Transmembrane helix</keyword>
<evidence type="ECO:0000313" key="4">
    <source>
        <dbReference type="EMBL" id="MBC8529279.1"/>
    </source>
</evidence>
<dbReference type="GO" id="GO:0006508">
    <property type="term" value="P:proteolysis"/>
    <property type="evidence" value="ECO:0007669"/>
    <property type="project" value="InterPro"/>
</dbReference>
<keyword evidence="2" id="KW-0472">Membrane</keyword>
<organism evidence="4 5">
    <name type="scientific">Luoshenia tenuis</name>
    <dbReference type="NCBI Taxonomy" id="2763654"/>
    <lineage>
        <taxon>Bacteria</taxon>
        <taxon>Bacillati</taxon>
        <taxon>Bacillota</taxon>
        <taxon>Clostridia</taxon>
        <taxon>Christensenellales</taxon>
        <taxon>Christensenellaceae</taxon>
        <taxon>Luoshenia</taxon>
    </lineage>
</organism>
<sequence>MEKGATVNIKDIERFRRFIRRFTVVLLMALLCCAVFMWMLSSLAGGEKQPSAAQNDVQRSNDVTSKGADAAQSSGETAQPVQGISPDPQAATAYCLTLVNHTCKMAQNGAQDLVSIREYGNGSYALGYSNLQGNREAVLALNEMFAAAQEAGFHNFVVQSAYRSYKKQETLFKEEIKKYTNQGYSRAQAEQLANRTLARPGESEHETGLAFDLMIRNTTSLYDFEGTQNEKWIKQHCAEYGFIIRFPPDKEEITGIASEPWHIRYVGKEHARCITENKLCLEEYIRALKG</sequence>
<comment type="caution">
    <text evidence="4">The sequence shown here is derived from an EMBL/GenBank/DDBJ whole genome shotgun (WGS) entry which is preliminary data.</text>
</comment>
<dbReference type="InterPro" id="IPR003709">
    <property type="entry name" value="VanY-like_core_dom"/>
</dbReference>
<reference evidence="4" key="1">
    <citation type="submission" date="2020-08" db="EMBL/GenBank/DDBJ databases">
        <title>Genome public.</title>
        <authorList>
            <person name="Liu C."/>
            <person name="Sun Q."/>
        </authorList>
    </citation>
    <scope>NUCLEOTIDE SEQUENCE</scope>
    <source>
        <strain evidence="4">NSJ-44</strain>
    </source>
</reference>
<dbReference type="AlphaFoldDB" id="A0A926HM88"/>
<evidence type="ECO:0000259" key="3">
    <source>
        <dbReference type="Pfam" id="PF02557"/>
    </source>
</evidence>
<protein>
    <submittedName>
        <fullName evidence="4">M15 family metallopeptidase</fullName>
    </submittedName>
</protein>
<dbReference type="Gene3D" id="3.30.1380.10">
    <property type="match status" value="1"/>
</dbReference>
<feature type="region of interest" description="Disordered" evidence="1">
    <location>
        <begin position="49"/>
        <end position="85"/>
    </location>
</feature>
<gene>
    <name evidence="4" type="ORF">H8699_07555</name>
</gene>
<feature type="domain" description="D-alanyl-D-alanine carboxypeptidase-like core" evidence="3">
    <location>
        <begin position="134"/>
        <end position="268"/>
    </location>
</feature>
<proteinExistence type="predicted"/>
<dbReference type="EMBL" id="JACRSO010000003">
    <property type="protein sequence ID" value="MBC8529279.1"/>
    <property type="molecule type" value="Genomic_DNA"/>
</dbReference>
<dbReference type="PANTHER" id="PTHR34385:SF1">
    <property type="entry name" value="PEPTIDOGLYCAN L-ALANYL-D-GLUTAMATE ENDOPEPTIDASE CWLK"/>
    <property type="match status" value="1"/>
</dbReference>
<dbReference type="InterPro" id="IPR058193">
    <property type="entry name" value="VanY/YodJ_core_dom"/>
</dbReference>
<accession>A0A926HM88</accession>
<dbReference type="PANTHER" id="PTHR34385">
    <property type="entry name" value="D-ALANYL-D-ALANINE CARBOXYPEPTIDASE"/>
    <property type="match status" value="1"/>
</dbReference>
<evidence type="ECO:0000256" key="1">
    <source>
        <dbReference type="SAM" id="MobiDB-lite"/>
    </source>
</evidence>
<dbReference type="CDD" id="cd14852">
    <property type="entry name" value="LD-carboxypeptidase"/>
    <property type="match status" value="1"/>
</dbReference>